<protein>
    <recommendedName>
        <fullName evidence="6">ABC transmembrane type-1 domain-containing protein</fullName>
    </recommendedName>
</protein>
<evidence type="ECO:0000259" key="6">
    <source>
        <dbReference type="PROSITE" id="PS50929"/>
    </source>
</evidence>
<dbReference type="InterPro" id="IPR011527">
    <property type="entry name" value="ABC1_TM_dom"/>
</dbReference>
<feature type="non-terminal residue" evidence="7">
    <location>
        <position position="260"/>
    </location>
</feature>
<dbReference type="InterPro" id="IPR039421">
    <property type="entry name" value="Type_1_exporter"/>
</dbReference>
<evidence type="ECO:0000256" key="4">
    <source>
        <dbReference type="ARBA" id="ARBA00023136"/>
    </source>
</evidence>
<dbReference type="SUPFAM" id="SSF90123">
    <property type="entry name" value="ABC transporter transmembrane region"/>
    <property type="match status" value="1"/>
</dbReference>
<gene>
    <name evidence="7" type="ORF">S01H1_51053</name>
</gene>
<keyword evidence="2 5" id="KW-0812">Transmembrane</keyword>
<dbReference type="InterPro" id="IPR036640">
    <property type="entry name" value="ABC1_TM_sf"/>
</dbReference>
<sequence>GLVTPWLIQQVIDKTLEYGSISVVGLYAVGVVAVSLISGVLGFGQRYGMAHVVQGAMYDMRNTLYDHILHLPFSYHDRARTGQLISRITSDIDGVSRFFSFGLSSIISMTLTFLGASFLLFRMSWQLGLLGLAMVPPMAFTAVKGSSTLGPQFYRLRQQFGRITAQLQENYSGVRVVKAFAREDYEIAKFKRELEEFFQRRMGVVKVFALFMPVMSFLTWLGMLTVLTYGVWSVINGRLSVGQLVASQGYLMMLTGPIRM</sequence>
<feature type="transmembrane region" description="Helical" evidence="5">
    <location>
        <begin position="98"/>
        <end position="121"/>
    </location>
</feature>
<reference evidence="7" key="1">
    <citation type="journal article" date="2014" name="Front. Microbiol.">
        <title>High frequency of phylogenetically diverse reductive dehalogenase-homologous genes in deep subseafloor sedimentary metagenomes.</title>
        <authorList>
            <person name="Kawai M."/>
            <person name="Futagami T."/>
            <person name="Toyoda A."/>
            <person name="Takaki Y."/>
            <person name="Nishi S."/>
            <person name="Hori S."/>
            <person name="Arai W."/>
            <person name="Tsubouchi T."/>
            <person name="Morono Y."/>
            <person name="Uchiyama I."/>
            <person name="Ito T."/>
            <person name="Fujiyama A."/>
            <person name="Inagaki F."/>
            <person name="Takami H."/>
        </authorList>
    </citation>
    <scope>NUCLEOTIDE SEQUENCE</scope>
    <source>
        <strain evidence="7">Expedition CK06-06</strain>
    </source>
</reference>
<accession>X0VP01</accession>
<dbReference type="Pfam" id="PF00664">
    <property type="entry name" value="ABC_membrane"/>
    <property type="match status" value="1"/>
</dbReference>
<evidence type="ECO:0000256" key="3">
    <source>
        <dbReference type="ARBA" id="ARBA00022989"/>
    </source>
</evidence>
<evidence type="ECO:0000256" key="1">
    <source>
        <dbReference type="ARBA" id="ARBA00004141"/>
    </source>
</evidence>
<comment type="caution">
    <text evidence="7">The sequence shown here is derived from an EMBL/GenBank/DDBJ whole genome shotgun (WGS) entry which is preliminary data.</text>
</comment>
<keyword evidence="3 5" id="KW-1133">Transmembrane helix</keyword>
<feature type="non-terminal residue" evidence="7">
    <location>
        <position position="1"/>
    </location>
</feature>
<dbReference type="EMBL" id="BARS01032929">
    <property type="protein sequence ID" value="GAG20104.1"/>
    <property type="molecule type" value="Genomic_DNA"/>
</dbReference>
<organism evidence="7">
    <name type="scientific">marine sediment metagenome</name>
    <dbReference type="NCBI Taxonomy" id="412755"/>
    <lineage>
        <taxon>unclassified sequences</taxon>
        <taxon>metagenomes</taxon>
        <taxon>ecological metagenomes</taxon>
    </lineage>
</organism>
<dbReference type="Gene3D" id="1.20.1560.10">
    <property type="entry name" value="ABC transporter type 1, transmembrane domain"/>
    <property type="match status" value="1"/>
</dbReference>
<dbReference type="AlphaFoldDB" id="X0VP01"/>
<keyword evidence="4 5" id="KW-0472">Membrane</keyword>
<proteinExistence type="predicted"/>
<dbReference type="GO" id="GO:0016020">
    <property type="term" value="C:membrane"/>
    <property type="evidence" value="ECO:0007669"/>
    <property type="project" value="UniProtKB-SubCell"/>
</dbReference>
<feature type="transmembrane region" description="Helical" evidence="5">
    <location>
        <begin position="20"/>
        <end position="43"/>
    </location>
</feature>
<dbReference type="PANTHER" id="PTHR43394">
    <property type="entry name" value="ATP-DEPENDENT PERMEASE MDL1, MITOCHONDRIAL"/>
    <property type="match status" value="1"/>
</dbReference>
<dbReference type="GO" id="GO:0005524">
    <property type="term" value="F:ATP binding"/>
    <property type="evidence" value="ECO:0007669"/>
    <property type="project" value="InterPro"/>
</dbReference>
<feature type="transmembrane region" description="Helical" evidence="5">
    <location>
        <begin position="207"/>
        <end position="232"/>
    </location>
</feature>
<evidence type="ECO:0000256" key="5">
    <source>
        <dbReference type="SAM" id="Phobius"/>
    </source>
</evidence>
<dbReference type="PANTHER" id="PTHR43394:SF1">
    <property type="entry name" value="ATP-BINDING CASSETTE SUB-FAMILY B MEMBER 10, MITOCHONDRIAL"/>
    <property type="match status" value="1"/>
</dbReference>
<feature type="domain" description="ABC transmembrane type-1" evidence="6">
    <location>
        <begin position="1"/>
        <end position="260"/>
    </location>
</feature>
<evidence type="ECO:0000256" key="2">
    <source>
        <dbReference type="ARBA" id="ARBA00022692"/>
    </source>
</evidence>
<name>X0VP01_9ZZZZ</name>
<feature type="transmembrane region" description="Helical" evidence="5">
    <location>
        <begin position="127"/>
        <end position="147"/>
    </location>
</feature>
<comment type="subcellular location">
    <subcellularLocation>
        <location evidence="1">Membrane</location>
        <topology evidence="1">Multi-pass membrane protein</topology>
    </subcellularLocation>
</comment>
<evidence type="ECO:0000313" key="7">
    <source>
        <dbReference type="EMBL" id="GAG20104.1"/>
    </source>
</evidence>
<dbReference type="CDD" id="cd18542">
    <property type="entry name" value="ABC_6TM_YknU_like"/>
    <property type="match status" value="1"/>
</dbReference>
<dbReference type="PROSITE" id="PS50929">
    <property type="entry name" value="ABC_TM1F"/>
    <property type="match status" value="1"/>
</dbReference>
<dbReference type="GO" id="GO:0015421">
    <property type="term" value="F:ABC-type oligopeptide transporter activity"/>
    <property type="evidence" value="ECO:0007669"/>
    <property type="project" value="TreeGrafter"/>
</dbReference>